<dbReference type="InterPro" id="IPR052184">
    <property type="entry name" value="SDR_enzymes"/>
</dbReference>
<evidence type="ECO:0000313" key="2">
    <source>
        <dbReference type="EMBL" id="KAF3767988.1"/>
    </source>
</evidence>
<dbReference type="PANTHER" id="PTHR45458:SF1">
    <property type="entry name" value="SHORT CHAIN DEHYDROGENASE"/>
    <property type="match status" value="1"/>
</dbReference>
<accession>A0A9P5CR83</accession>
<dbReference type="GO" id="GO:0016616">
    <property type="term" value="F:oxidoreductase activity, acting on the CH-OH group of donors, NAD or NADP as acceptor"/>
    <property type="evidence" value="ECO:0007669"/>
    <property type="project" value="TreeGrafter"/>
</dbReference>
<comment type="caution">
    <text evidence="2">The sequence shown here is derived from an EMBL/GenBank/DDBJ whole genome shotgun (WGS) entry which is preliminary data.</text>
</comment>
<reference evidence="2" key="1">
    <citation type="journal article" date="2020" name="Phytopathology">
        <title>Genome sequence of the chestnut blight fungus Cryphonectria parasitica EP155: A fundamental resource for an archetypical invasive plant pathogen.</title>
        <authorList>
            <person name="Crouch J.A."/>
            <person name="Dawe A."/>
            <person name="Aerts A."/>
            <person name="Barry K."/>
            <person name="Churchill A.C.L."/>
            <person name="Grimwood J."/>
            <person name="Hillman B."/>
            <person name="Milgroom M.G."/>
            <person name="Pangilinan J."/>
            <person name="Smith M."/>
            <person name="Salamov A."/>
            <person name="Schmutz J."/>
            <person name="Yadav J."/>
            <person name="Grigoriev I.V."/>
            <person name="Nuss D."/>
        </authorList>
    </citation>
    <scope>NUCLEOTIDE SEQUENCE</scope>
    <source>
        <strain evidence="2">EP155</strain>
    </source>
</reference>
<dbReference type="Gene3D" id="3.40.50.720">
    <property type="entry name" value="NAD(P)-binding Rossmann-like Domain"/>
    <property type="match status" value="1"/>
</dbReference>
<dbReference type="EMBL" id="MU032346">
    <property type="protein sequence ID" value="KAF3767988.1"/>
    <property type="molecule type" value="Genomic_DNA"/>
</dbReference>
<sequence>MGLANAPNRPPPPPPVKTGLLDNRSNSYYIDSPDRGLASPPSASQALMAASPSSPFAYPPYSDQIDRSLADERPLSTGPVVRAASHSTARAPGYTQNIQQQPPEELVNKDEHEDDDDEDEDEETPELPPLIIITGAGSGLGLALFKHFSAGSPSSPDFKYDVLGVDRHPWRLAGKGFQWQAPIGGRGQFVQLDVTASAKRLDTWAENWLYAPVTTTANRNDSSGKNKKKTKRHPRPVSLLIHCAGARGLVPGVAEQAVPGDLAAAEALEFMDAETMRQTYDVNVVGTLQLVQAVIPHLQLHADWVKERQEEVTAAFGGSTEWLDQLRQQGSRASLQSTHTRPLPSRDPPPRAVILGSSMGSVGGNTSGGAYAYRASMAALNAIVRSLSIDVPDPKGKKDQSLTRRV</sequence>
<dbReference type="AlphaFoldDB" id="A0A9P5CR83"/>
<proteinExistence type="predicted"/>
<evidence type="ECO:0000313" key="3">
    <source>
        <dbReference type="Proteomes" id="UP000803844"/>
    </source>
</evidence>
<feature type="compositionally biased region" description="Low complexity" evidence="1">
    <location>
        <begin position="49"/>
        <end position="62"/>
    </location>
</feature>
<feature type="region of interest" description="Disordered" evidence="1">
    <location>
        <begin position="1"/>
        <end position="126"/>
    </location>
</feature>
<dbReference type="InterPro" id="IPR002347">
    <property type="entry name" value="SDR_fam"/>
</dbReference>
<dbReference type="SUPFAM" id="SSF51735">
    <property type="entry name" value="NAD(P)-binding Rossmann-fold domains"/>
    <property type="match status" value="1"/>
</dbReference>
<dbReference type="OrthoDB" id="5296at2759"/>
<protein>
    <submittedName>
        <fullName evidence="2">Uncharacterized protein</fullName>
    </submittedName>
</protein>
<name>A0A9P5CR83_CRYP1</name>
<dbReference type="PRINTS" id="PR00081">
    <property type="entry name" value="GDHRDH"/>
</dbReference>
<keyword evidence="3" id="KW-1185">Reference proteome</keyword>
<dbReference type="PANTHER" id="PTHR45458">
    <property type="entry name" value="SHORT-CHAIN DEHYDROGENASE/REDUCTASE SDR"/>
    <property type="match status" value="1"/>
</dbReference>
<dbReference type="InterPro" id="IPR036291">
    <property type="entry name" value="NAD(P)-bd_dom_sf"/>
</dbReference>
<gene>
    <name evidence="2" type="ORF">M406DRAFT_70090</name>
</gene>
<evidence type="ECO:0000256" key="1">
    <source>
        <dbReference type="SAM" id="MobiDB-lite"/>
    </source>
</evidence>
<dbReference type="RefSeq" id="XP_040778949.1">
    <property type="nucleotide sequence ID" value="XM_040925313.1"/>
</dbReference>
<feature type="compositionally biased region" description="Acidic residues" evidence="1">
    <location>
        <begin position="112"/>
        <end position="125"/>
    </location>
</feature>
<feature type="compositionally biased region" description="Polar residues" evidence="1">
    <location>
        <begin position="328"/>
        <end position="340"/>
    </location>
</feature>
<dbReference type="Proteomes" id="UP000803844">
    <property type="component" value="Unassembled WGS sequence"/>
</dbReference>
<feature type="region of interest" description="Disordered" evidence="1">
    <location>
        <begin position="328"/>
        <end position="353"/>
    </location>
</feature>
<organism evidence="2 3">
    <name type="scientific">Cryphonectria parasitica (strain ATCC 38755 / EP155)</name>
    <dbReference type="NCBI Taxonomy" id="660469"/>
    <lineage>
        <taxon>Eukaryota</taxon>
        <taxon>Fungi</taxon>
        <taxon>Dikarya</taxon>
        <taxon>Ascomycota</taxon>
        <taxon>Pezizomycotina</taxon>
        <taxon>Sordariomycetes</taxon>
        <taxon>Sordariomycetidae</taxon>
        <taxon>Diaporthales</taxon>
        <taxon>Cryphonectriaceae</taxon>
        <taxon>Cryphonectria-Endothia species complex</taxon>
        <taxon>Cryphonectria</taxon>
    </lineage>
</organism>
<feature type="compositionally biased region" description="Basic and acidic residues" evidence="1">
    <location>
        <begin position="64"/>
        <end position="74"/>
    </location>
</feature>
<dbReference type="GeneID" id="63842442"/>